<keyword evidence="5" id="KW-1185">Reference proteome</keyword>
<dbReference type="RefSeq" id="WP_341470673.1">
    <property type="nucleotide sequence ID" value="NZ_CP128400.1"/>
</dbReference>
<evidence type="ECO:0000313" key="5">
    <source>
        <dbReference type="Proteomes" id="UP001431572"/>
    </source>
</evidence>
<evidence type="ECO:0000313" key="4">
    <source>
        <dbReference type="Proteomes" id="UP000521676"/>
    </source>
</evidence>
<organism evidence="2 4">
    <name type="scientific">Candidatus Chlorohelix allophototropha</name>
    <dbReference type="NCBI Taxonomy" id="3003348"/>
    <lineage>
        <taxon>Bacteria</taxon>
        <taxon>Bacillati</taxon>
        <taxon>Chloroflexota</taxon>
        <taxon>Chloroflexia</taxon>
        <taxon>Candidatus Chloroheliales</taxon>
        <taxon>Candidatus Chloroheliaceae</taxon>
        <taxon>Candidatus Chlorohelix</taxon>
    </lineage>
</organism>
<evidence type="ECO:0000313" key="3">
    <source>
        <dbReference type="EMBL" id="WJW68768.1"/>
    </source>
</evidence>
<dbReference type="AlphaFoldDB" id="A0A8T7M9Y4"/>
<dbReference type="InterPro" id="IPR015943">
    <property type="entry name" value="WD40/YVTN_repeat-like_dom_sf"/>
</dbReference>
<dbReference type="Gene3D" id="2.130.10.10">
    <property type="entry name" value="YVTN repeat-like/Quinoprotein amine dehydrogenase"/>
    <property type="match status" value="1"/>
</dbReference>
<gene>
    <name evidence="2" type="ORF">HXX08_23500</name>
    <name evidence="3" type="ORF">OZ401_004385</name>
</gene>
<reference evidence="3" key="2">
    <citation type="journal article" date="2024" name="Nature">
        <title>Anoxygenic phototroph of the Chloroflexota uses a type I reaction centre.</title>
        <authorList>
            <person name="Tsuji J.M."/>
            <person name="Shaw N.A."/>
            <person name="Nagashima S."/>
            <person name="Venkiteswaran J.J."/>
            <person name="Schiff S.L."/>
            <person name="Watanabe T."/>
            <person name="Fukui M."/>
            <person name="Hanada S."/>
            <person name="Tank M."/>
            <person name="Neufeld J.D."/>
        </authorList>
    </citation>
    <scope>NUCLEOTIDE SEQUENCE</scope>
    <source>
        <strain evidence="3">L227-S17</strain>
    </source>
</reference>
<evidence type="ECO:0000313" key="2">
    <source>
        <dbReference type="EMBL" id="NWJ48836.1"/>
    </source>
</evidence>
<dbReference type="CDD" id="cd15482">
    <property type="entry name" value="Sialidase_non-viral"/>
    <property type="match status" value="1"/>
</dbReference>
<keyword evidence="1" id="KW-0732">Signal</keyword>
<reference evidence="2 4" key="1">
    <citation type="submission" date="2020-06" db="EMBL/GenBank/DDBJ databases">
        <title>Anoxygenic phototrophic Chloroflexota member uses a Type I reaction center.</title>
        <authorList>
            <person name="Tsuji J.M."/>
            <person name="Shaw N.A."/>
            <person name="Nagashima S."/>
            <person name="Venkiteswaran J."/>
            <person name="Schiff S.L."/>
            <person name="Hanada S."/>
            <person name="Tank M."/>
            <person name="Neufeld J.D."/>
        </authorList>
    </citation>
    <scope>NUCLEOTIDE SEQUENCE [LARGE SCALE GENOMIC DNA]</scope>
    <source>
        <strain evidence="2">L227-S17</strain>
    </source>
</reference>
<dbReference type="Proteomes" id="UP001431572">
    <property type="component" value="Chromosome 2"/>
</dbReference>
<evidence type="ECO:0000256" key="1">
    <source>
        <dbReference type="SAM" id="SignalP"/>
    </source>
</evidence>
<accession>A0A8T7M9Y4</accession>
<proteinExistence type="predicted"/>
<dbReference type="Proteomes" id="UP000521676">
    <property type="component" value="Unassembled WGS sequence"/>
</dbReference>
<evidence type="ECO:0008006" key="6">
    <source>
        <dbReference type="Google" id="ProtNLM"/>
    </source>
</evidence>
<feature type="chain" id="PRO_5035885793" description="Exo-alpha-sialidase" evidence="1">
    <location>
        <begin position="30"/>
        <end position="599"/>
    </location>
</feature>
<dbReference type="EMBL" id="JACATZ010000003">
    <property type="protein sequence ID" value="NWJ48836.1"/>
    <property type="molecule type" value="Genomic_DNA"/>
</dbReference>
<dbReference type="EMBL" id="CP128400">
    <property type="protein sequence ID" value="WJW68768.1"/>
    <property type="molecule type" value="Genomic_DNA"/>
</dbReference>
<name>A0A8T7M9Y4_9CHLR</name>
<feature type="signal peptide" evidence="1">
    <location>
        <begin position="1"/>
        <end position="29"/>
    </location>
</feature>
<sequence length="599" mass="67149">MKTNWRLSALLAITMLVTVCAATLGTAQAADAPQGWHDTGTNYLNKSGGYCFDGAQPNVIMSTNADPNWETVGTNSYNLATGQVSHSEAAFDYCNEYNGFTYKFDYNQNKAVRYSKAEPQGVPIEHIPTALATDGSQQVYSLTIKPTFSNSNNLRFGSIFASDDGGISWVERGQQFDEHVMKLVTTGADGRSIYALVVDRIAEASSQYGFTIYFSADAGVTWETRYHSPLLTFSQWITFYQPSGNSTPANLLQFDIGTGVRNSLITTYISFDGAKTFSQLMTNNQPNYGLVFYTNNGLVRFTKSLQLESSRDNAQSWQPLPLPYALNGIYPQILSMSSAQDNLFMSNSDGSGDLWYSPDAGKSWRKLGANMTSLAISPYAPYFMVGLKDKRLYTFDLSFAGKDLTTNAAAGNAYFFTETRHNLSGVFLDYWRMHGDVPQLGFAKTEPFREVNPSDGKIYTVQYFERARLEYHPENKGTPYEVLLGLLGVQLTEPQRANGHGAFNYFADMHYPGATYFPQTGHNLRNSFKAYWETYGGLSWYGYPISEEFYEVNPDDGKTYVVQYFERNRFEWHPENAGTRYEVLLGLLGNALLREKGWS</sequence>
<protein>
    <recommendedName>
        <fullName evidence="6">Exo-alpha-sialidase</fullName>
    </recommendedName>
</protein>
<dbReference type="SUPFAM" id="SSF110296">
    <property type="entry name" value="Oligoxyloglucan reducing end-specific cellobiohydrolase"/>
    <property type="match status" value="1"/>
</dbReference>